<dbReference type="Proteomes" id="UP001162483">
    <property type="component" value="Unassembled WGS sequence"/>
</dbReference>
<evidence type="ECO:0000313" key="2">
    <source>
        <dbReference type="Proteomes" id="UP001162483"/>
    </source>
</evidence>
<reference evidence="1" key="1">
    <citation type="submission" date="2023-05" db="EMBL/GenBank/DDBJ databases">
        <authorList>
            <person name="Stuckert A."/>
        </authorList>
    </citation>
    <scope>NUCLEOTIDE SEQUENCE</scope>
</reference>
<proteinExistence type="predicted"/>
<organism evidence="1 2">
    <name type="scientific">Staurois parvus</name>
    <dbReference type="NCBI Taxonomy" id="386267"/>
    <lineage>
        <taxon>Eukaryota</taxon>
        <taxon>Metazoa</taxon>
        <taxon>Chordata</taxon>
        <taxon>Craniata</taxon>
        <taxon>Vertebrata</taxon>
        <taxon>Euteleostomi</taxon>
        <taxon>Amphibia</taxon>
        <taxon>Batrachia</taxon>
        <taxon>Anura</taxon>
        <taxon>Neobatrachia</taxon>
        <taxon>Ranoidea</taxon>
        <taxon>Ranidae</taxon>
        <taxon>Staurois</taxon>
    </lineage>
</organism>
<sequence length="51" mass="5433">MGQQAPLVSSMSAKCAVHTGPERDGAHCVCRLFHVWVRTQGPHDPLLPGGP</sequence>
<name>A0ABN9BXU1_9NEOB</name>
<keyword evidence="2" id="KW-1185">Reference proteome</keyword>
<accession>A0ABN9BXU1</accession>
<comment type="caution">
    <text evidence="1">The sequence shown here is derived from an EMBL/GenBank/DDBJ whole genome shotgun (WGS) entry which is preliminary data.</text>
</comment>
<dbReference type="EMBL" id="CATNWA010006644">
    <property type="protein sequence ID" value="CAI9552549.1"/>
    <property type="molecule type" value="Genomic_DNA"/>
</dbReference>
<gene>
    <name evidence="1" type="ORF">SPARVUS_LOCUS3896663</name>
</gene>
<feature type="non-terminal residue" evidence="1">
    <location>
        <position position="51"/>
    </location>
</feature>
<protein>
    <submittedName>
        <fullName evidence="1">Uncharacterized protein</fullName>
    </submittedName>
</protein>
<evidence type="ECO:0000313" key="1">
    <source>
        <dbReference type="EMBL" id="CAI9552549.1"/>
    </source>
</evidence>